<dbReference type="Proteomes" id="UP000030764">
    <property type="component" value="Unassembled WGS sequence"/>
</dbReference>
<keyword evidence="2" id="KW-1185">Reference proteome</keyword>
<gene>
    <name evidence="1" type="ORF">M513_00460</name>
</gene>
<dbReference type="AlphaFoldDB" id="A0A085MNH1"/>
<evidence type="ECO:0000313" key="2">
    <source>
        <dbReference type="Proteomes" id="UP000030764"/>
    </source>
</evidence>
<feature type="non-terminal residue" evidence="1">
    <location>
        <position position="146"/>
    </location>
</feature>
<reference evidence="1 2" key="1">
    <citation type="journal article" date="2014" name="Nat. Genet.">
        <title>Genome and transcriptome of the porcine whipworm Trichuris suis.</title>
        <authorList>
            <person name="Jex A.R."/>
            <person name="Nejsum P."/>
            <person name="Schwarz E.M."/>
            <person name="Hu L."/>
            <person name="Young N.D."/>
            <person name="Hall R.S."/>
            <person name="Korhonen P.K."/>
            <person name="Liao S."/>
            <person name="Thamsborg S."/>
            <person name="Xia J."/>
            <person name="Xu P."/>
            <person name="Wang S."/>
            <person name="Scheerlinck J.P."/>
            <person name="Hofmann A."/>
            <person name="Sternberg P.W."/>
            <person name="Wang J."/>
            <person name="Gasser R.B."/>
        </authorList>
    </citation>
    <scope>NUCLEOTIDE SEQUENCE [LARGE SCALE GENOMIC DNA]</scope>
    <source>
        <strain evidence="1">DCEP-RM93M</strain>
    </source>
</reference>
<protein>
    <submittedName>
        <fullName evidence="1">Uncharacterized protein</fullName>
    </submittedName>
</protein>
<accession>A0A085MNH1</accession>
<dbReference type="EMBL" id="KL363183">
    <property type="protein sequence ID" value="KFD58767.1"/>
    <property type="molecule type" value="Genomic_DNA"/>
</dbReference>
<sequence length="146" mass="16900">MNFPLSNLLSKLNRRHCCRSAIDTDAAVRRRRRWLTGEKRFVWAMAVRPLCSFTTLPRRTDVSKEKVRAGKYSDDAQIWVVQAIILPKTRCRQRLTDANDAHALCLCVSLSVHCIVSLILSFITKCHYHHHHHRSMSTDTAYGKVR</sequence>
<organism evidence="1 2">
    <name type="scientific">Trichuris suis</name>
    <name type="common">pig whipworm</name>
    <dbReference type="NCBI Taxonomy" id="68888"/>
    <lineage>
        <taxon>Eukaryota</taxon>
        <taxon>Metazoa</taxon>
        <taxon>Ecdysozoa</taxon>
        <taxon>Nematoda</taxon>
        <taxon>Enoplea</taxon>
        <taxon>Dorylaimia</taxon>
        <taxon>Trichinellida</taxon>
        <taxon>Trichuridae</taxon>
        <taxon>Trichuris</taxon>
    </lineage>
</organism>
<proteinExistence type="predicted"/>
<evidence type="ECO:0000313" key="1">
    <source>
        <dbReference type="EMBL" id="KFD58767.1"/>
    </source>
</evidence>
<name>A0A085MNH1_9BILA</name>